<dbReference type="GO" id="GO:0020037">
    <property type="term" value="F:heme binding"/>
    <property type="evidence" value="ECO:0007669"/>
    <property type="project" value="InterPro"/>
</dbReference>
<reference evidence="12 13" key="1">
    <citation type="journal article" date="2018" name="Front. Microbiol.">
        <title>Genome-Wide Analysis of Corynespora cassiicola Leaf Fall Disease Putative Effectors.</title>
        <authorList>
            <person name="Lopez D."/>
            <person name="Ribeiro S."/>
            <person name="Label P."/>
            <person name="Fumanal B."/>
            <person name="Venisse J.S."/>
            <person name="Kohler A."/>
            <person name="de Oliveira R.R."/>
            <person name="Labutti K."/>
            <person name="Lipzen A."/>
            <person name="Lail K."/>
            <person name="Bauer D."/>
            <person name="Ohm R.A."/>
            <person name="Barry K.W."/>
            <person name="Spatafora J."/>
            <person name="Grigoriev I.V."/>
            <person name="Martin F.M."/>
            <person name="Pujade-Renaud V."/>
        </authorList>
    </citation>
    <scope>NUCLEOTIDE SEQUENCE [LARGE SCALE GENOMIC DNA]</scope>
    <source>
        <strain evidence="12 13">Philippines</strain>
    </source>
</reference>
<name>A0A2T2P305_CORCC</name>
<comment type="cofactor">
    <cofactor evidence="1">
        <name>heme</name>
        <dbReference type="ChEBI" id="CHEBI:30413"/>
    </cofactor>
</comment>
<keyword evidence="11" id="KW-0472">Membrane</keyword>
<evidence type="ECO:0000256" key="8">
    <source>
        <dbReference type="ARBA" id="ARBA00023002"/>
    </source>
</evidence>
<organism evidence="12 13">
    <name type="scientific">Corynespora cassiicola Philippines</name>
    <dbReference type="NCBI Taxonomy" id="1448308"/>
    <lineage>
        <taxon>Eukaryota</taxon>
        <taxon>Fungi</taxon>
        <taxon>Dikarya</taxon>
        <taxon>Ascomycota</taxon>
        <taxon>Pezizomycotina</taxon>
        <taxon>Dothideomycetes</taxon>
        <taxon>Pleosporomycetidae</taxon>
        <taxon>Pleosporales</taxon>
        <taxon>Corynesporascaceae</taxon>
        <taxon>Corynespora</taxon>
    </lineage>
</organism>
<dbReference type="PANTHER" id="PTHR46206:SF5">
    <property type="entry name" value="P450, PUTATIVE (EUROFUNG)-RELATED"/>
    <property type="match status" value="1"/>
</dbReference>
<accession>A0A2T2P305</accession>
<proteinExistence type="inferred from homology"/>
<evidence type="ECO:0000313" key="13">
    <source>
        <dbReference type="Proteomes" id="UP000240883"/>
    </source>
</evidence>
<evidence type="ECO:0000256" key="1">
    <source>
        <dbReference type="ARBA" id="ARBA00001971"/>
    </source>
</evidence>
<dbReference type="Proteomes" id="UP000240883">
    <property type="component" value="Unassembled WGS sequence"/>
</dbReference>
<dbReference type="EMBL" id="KZ678130">
    <property type="protein sequence ID" value="PSN71718.1"/>
    <property type="molecule type" value="Genomic_DNA"/>
</dbReference>
<dbReference type="STRING" id="1448308.A0A2T2P305"/>
<dbReference type="GO" id="GO:0016705">
    <property type="term" value="F:oxidoreductase activity, acting on paired donors, with incorporation or reduction of molecular oxygen"/>
    <property type="evidence" value="ECO:0007669"/>
    <property type="project" value="InterPro"/>
</dbReference>
<evidence type="ECO:0000256" key="6">
    <source>
        <dbReference type="ARBA" id="ARBA00022723"/>
    </source>
</evidence>
<dbReference type="OrthoDB" id="1844152at2759"/>
<dbReference type="GO" id="GO:0004497">
    <property type="term" value="F:monooxygenase activity"/>
    <property type="evidence" value="ECO:0007669"/>
    <property type="project" value="UniProtKB-KW"/>
</dbReference>
<evidence type="ECO:0000256" key="11">
    <source>
        <dbReference type="ARBA" id="ARBA00023136"/>
    </source>
</evidence>
<keyword evidence="13" id="KW-1185">Reference proteome</keyword>
<keyword evidence="7" id="KW-1133">Transmembrane helix</keyword>
<dbReference type="Gene3D" id="1.10.630.10">
    <property type="entry name" value="Cytochrome P450"/>
    <property type="match status" value="1"/>
</dbReference>
<dbReference type="InterPro" id="IPR036396">
    <property type="entry name" value="Cyt_P450_sf"/>
</dbReference>
<dbReference type="SUPFAM" id="SSF48264">
    <property type="entry name" value="Cytochrome P450"/>
    <property type="match status" value="1"/>
</dbReference>
<evidence type="ECO:0008006" key="14">
    <source>
        <dbReference type="Google" id="ProtNLM"/>
    </source>
</evidence>
<evidence type="ECO:0000313" key="12">
    <source>
        <dbReference type="EMBL" id="PSN71718.1"/>
    </source>
</evidence>
<evidence type="ECO:0000256" key="3">
    <source>
        <dbReference type="ARBA" id="ARBA00010617"/>
    </source>
</evidence>
<dbReference type="GO" id="GO:0016020">
    <property type="term" value="C:membrane"/>
    <property type="evidence" value="ECO:0007669"/>
    <property type="project" value="UniProtKB-SubCell"/>
</dbReference>
<protein>
    <recommendedName>
        <fullName evidence="14">Cytochrome P450</fullName>
    </recommendedName>
</protein>
<dbReference type="GO" id="GO:0005506">
    <property type="term" value="F:iron ion binding"/>
    <property type="evidence" value="ECO:0007669"/>
    <property type="project" value="InterPro"/>
</dbReference>
<dbReference type="PANTHER" id="PTHR46206">
    <property type="entry name" value="CYTOCHROME P450"/>
    <property type="match status" value="1"/>
</dbReference>
<gene>
    <name evidence="12" type="ORF">BS50DRAFT_629856</name>
</gene>
<dbReference type="AlphaFoldDB" id="A0A2T2P305"/>
<evidence type="ECO:0000256" key="9">
    <source>
        <dbReference type="ARBA" id="ARBA00023004"/>
    </source>
</evidence>
<evidence type="ECO:0000256" key="2">
    <source>
        <dbReference type="ARBA" id="ARBA00004370"/>
    </source>
</evidence>
<evidence type="ECO:0000256" key="10">
    <source>
        <dbReference type="ARBA" id="ARBA00023033"/>
    </source>
</evidence>
<evidence type="ECO:0000256" key="4">
    <source>
        <dbReference type="ARBA" id="ARBA00022617"/>
    </source>
</evidence>
<keyword evidence="5" id="KW-0812">Transmembrane</keyword>
<keyword evidence="9" id="KW-0408">Iron</keyword>
<keyword evidence="8" id="KW-0560">Oxidoreductase</keyword>
<sequence>MSTGFRFPQPSPSRLIDANDTYHVWGTGRMACPGRYYAAAVMKVILAQIIVNYDFDLVPSDDSRWITWRSSMIPKGNTKVVFVPRSPSC</sequence>
<keyword evidence="4" id="KW-0349">Heme</keyword>
<comment type="similarity">
    <text evidence="3">Belongs to the cytochrome P450 family.</text>
</comment>
<keyword evidence="10" id="KW-0503">Monooxygenase</keyword>
<keyword evidence="6" id="KW-0479">Metal-binding</keyword>
<evidence type="ECO:0000256" key="5">
    <source>
        <dbReference type="ARBA" id="ARBA00022692"/>
    </source>
</evidence>
<comment type="subcellular location">
    <subcellularLocation>
        <location evidence="2">Membrane</location>
    </subcellularLocation>
</comment>
<evidence type="ECO:0000256" key="7">
    <source>
        <dbReference type="ARBA" id="ARBA00022989"/>
    </source>
</evidence>